<feature type="domain" description="HTH lysR-type" evidence="5">
    <location>
        <begin position="8"/>
        <end position="65"/>
    </location>
</feature>
<dbReference type="PANTHER" id="PTHR30537">
    <property type="entry name" value="HTH-TYPE TRANSCRIPTIONAL REGULATOR"/>
    <property type="match status" value="1"/>
</dbReference>
<evidence type="ECO:0000256" key="4">
    <source>
        <dbReference type="ARBA" id="ARBA00023163"/>
    </source>
</evidence>
<evidence type="ECO:0000259" key="5">
    <source>
        <dbReference type="PROSITE" id="PS50931"/>
    </source>
</evidence>
<dbReference type="Gene3D" id="1.10.10.10">
    <property type="entry name" value="Winged helix-like DNA-binding domain superfamily/Winged helix DNA-binding domain"/>
    <property type="match status" value="1"/>
</dbReference>
<keyword evidence="4" id="KW-0804">Transcription</keyword>
<sequence length="299" mass="33187">MAEASDLPPLAALRVFEAAARLLSFTKAAQELGMTQAAVSYQIKILEERVGAPLFLRQPRQVALTEVGARFSPTVSDAFERLRDAYKDARGESRSVLAVSSAVTFASNWLAPRLGLFQLEHPHIAVRLDTEPRNRDFSREQVDVGIRGGHGKWPGLTAHQLMPITFTPMLSPKLLERTGPLTEPRDLLQLPIIDASDPWWPLWLRSVGLPPDSLAERPHHDLGSQAIVANAALAGNGVAMLTPMFFTDALRSGALVQPFEHLGLDGQSYWLIHADTRRNVPKIRAFRDWLLDQFSVRPN</sequence>
<gene>
    <name evidence="6" type="ORF">JYU29_04650</name>
</gene>
<dbReference type="SUPFAM" id="SSF53850">
    <property type="entry name" value="Periplasmic binding protein-like II"/>
    <property type="match status" value="1"/>
</dbReference>
<evidence type="ECO:0000256" key="1">
    <source>
        <dbReference type="ARBA" id="ARBA00009437"/>
    </source>
</evidence>
<dbReference type="InterPro" id="IPR036388">
    <property type="entry name" value="WH-like_DNA-bd_sf"/>
</dbReference>
<dbReference type="PRINTS" id="PR00039">
    <property type="entry name" value="HTHLYSR"/>
</dbReference>
<dbReference type="Gene3D" id="3.40.190.10">
    <property type="entry name" value="Periplasmic binding protein-like II"/>
    <property type="match status" value="2"/>
</dbReference>
<dbReference type="EMBL" id="JAFMNX010000001">
    <property type="protein sequence ID" value="MBS9719976.1"/>
    <property type="molecule type" value="Genomic_DNA"/>
</dbReference>
<dbReference type="InterPro" id="IPR036390">
    <property type="entry name" value="WH_DNA-bd_sf"/>
</dbReference>
<dbReference type="InterPro" id="IPR005119">
    <property type="entry name" value="LysR_subst-bd"/>
</dbReference>
<organism evidence="6 7">
    <name type="scientific">Tianweitania aestuarii</name>
    <dbReference type="NCBI Taxonomy" id="2814886"/>
    <lineage>
        <taxon>Bacteria</taxon>
        <taxon>Pseudomonadati</taxon>
        <taxon>Pseudomonadota</taxon>
        <taxon>Alphaproteobacteria</taxon>
        <taxon>Hyphomicrobiales</taxon>
        <taxon>Phyllobacteriaceae</taxon>
        <taxon>Tianweitania</taxon>
    </lineage>
</organism>
<dbReference type="PROSITE" id="PS50931">
    <property type="entry name" value="HTH_LYSR"/>
    <property type="match status" value="1"/>
</dbReference>
<dbReference type="Pfam" id="PF03466">
    <property type="entry name" value="LysR_substrate"/>
    <property type="match status" value="1"/>
</dbReference>
<proteinExistence type="inferred from homology"/>
<dbReference type="SUPFAM" id="SSF46785">
    <property type="entry name" value="Winged helix' DNA-binding domain"/>
    <property type="match status" value="1"/>
</dbReference>
<keyword evidence="3" id="KW-0238">DNA-binding</keyword>
<dbReference type="Pfam" id="PF00126">
    <property type="entry name" value="HTH_1"/>
    <property type="match status" value="1"/>
</dbReference>
<reference evidence="6 7" key="1">
    <citation type="submission" date="2021-03" db="EMBL/GenBank/DDBJ databases">
        <title>Tianweitania aestuarii sp. nov., isolated from a tidal flat.</title>
        <authorList>
            <person name="Park S."/>
            <person name="Yoon J.-H."/>
        </authorList>
    </citation>
    <scope>NUCLEOTIDE SEQUENCE [LARGE SCALE GENOMIC DNA]</scope>
    <source>
        <strain evidence="6 7">BSSL-BM11</strain>
    </source>
</reference>
<evidence type="ECO:0000256" key="3">
    <source>
        <dbReference type="ARBA" id="ARBA00023125"/>
    </source>
</evidence>
<keyword evidence="7" id="KW-1185">Reference proteome</keyword>
<dbReference type="InterPro" id="IPR058163">
    <property type="entry name" value="LysR-type_TF_proteobact-type"/>
</dbReference>
<keyword evidence="2" id="KW-0805">Transcription regulation</keyword>
<dbReference type="RefSeq" id="WP_213983560.1">
    <property type="nucleotide sequence ID" value="NZ_JAFMNX010000001.1"/>
</dbReference>
<comment type="caution">
    <text evidence="6">The sequence shown here is derived from an EMBL/GenBank/DDBJ whole genome shotgun (WGS) entry which is preliminary data.</text>
</comment>
<protein>
    <submittedName>
        <fullName evidence="6">LysR family transcriptional regulator</fullName>
    </submittedName>
</protein>
<comment type="similarity">
    <text evidence="1">Belongs to the LysR transcriptional regulatory family.</text>
</comment>
<dbReference type="Proteomes" id="UP001297272">
    <property type="component" value="Unassembled WGS sequence"/>
</dbReference>
<accession>A0ABS5RSE3</accession>
<evidence type="ECO:0000313" key="6">
    <source>
        <dbReference type="EMBL" id="MBS9719976.1"/>
    </source>
</evidence>
<name>A0ABS5RSE3_9HYPH</name>
<dbReference type="InterPro" id="IPR000847">
    <property type="entry name" value="LysR_HTH_N"/>
</dbReference>
<dbReference type="CDD" id="cd08432">
    <property type="entry name" value="PBP2_GcdR_TrpI_HvrB_AmpR_like"/>
    <property type="match status" value="1"/>
</dbReference>
<dbReference type="PANTHER" id="PTHR30537:SF74">
    <property type="entry name" value="HTH-TYPE TRANSCRIPTIONAL REGULATOR TRPI"/>
    <property type="match status" value="1"/>
</dbReference>
<evidence type="ECO:0000256" key="2">
    <source>
        <dbReference type="ARBA" id="ARBA00023015"/>
    </source>
</evidence>
<evidence type="ECO:0000313" key="7">
    <source>
        <dbReference type="Proteomes" id="UP001297272"/>
    </source>
</evidence>